<keyword evidence="1" id="KW-1185">Reference proteome</keyword>
<proteinExistence type="predicted"/>
<evidence type="ECO:0000313" key="1">
    <source>
        <dbReference type="Proteomes" id="UP000000437"/>
    </source>
</evidence>
<evidence type="ECO:0000313" key="2">
    <source>
        <dbReference type="RefSeq" id="XP_073782163.1"/>
    </source>
</evidence>
<reference evidence="2" key="1">
    <citation type="submission" date="2025-08" db="UniProtKB">
        <authorList>
            <consortium name="RefSeq"/>
        </authorList>
    </citation>
    <scope>IDENTIFICATION</scope>
    <source>
        <strain evidence="2">Tuebingen</strain>
        <tissue evidence="2">Fibroblasts and whole tissue</tissue>
    </source>
</reference>
<sequence>MPHFYIAFNASWKGRAQSSQQDPQMISGALINVADHLRNLTLRVWKKMQQLVYNTPVTLDPNTEHPNLILSDDLTSPRHNKIQQVLPDNPERFDKYACVLGSEGFISGTHCWDVEGGDNAYWLIGVHIESKKRN</sequence>
<dbReference type="Proteomes" id="UP000000437">
    <property type="component" value="Chromosome 16"/>
</dbReference>
<organism evidence="1 2">
    <name type="scientific">Danio rerio</name>
    <name type="common">Zebrafish</name>
    <name type="synonym">Brachydanio rerio</name>
    <dbReference type="NCBI Taxonomy" id="7955"/>
    <lineage>
        <taxon>Eukaryota</taxon>
        <taxon>Metazoa</taxon>
        <taxon>Chordata</taxon>
        <taxon>Craniata</taxon>
        <taxon>Vertebrata</taxon>
        <taxon>Euteleostomi</taxon>
        <taxon>Actinopterygii</taxon>
        <taxon>Neopterygii</taxon>
        <taxon>Teleostei</taxon>
        <taxon>Ostariophysi</taxon>
        <taxon>Cypriniformes</taxon>
        <taxon>Danionidae</taxon>
        <taxon>Danioninae</taxon>
        <taxon>Danio</taxon>
    </lineage>
</organism>
<dbReference type="RefSeq" id="XP_073782163.1">
    <property type="nucleotide sequence ID" value="XM_073926062.1"/>
</dbReference>
<protein>
    <submittedName>
        <fullName evidence="2">Vespryn-like isoform X1</fullName>
    </submittedName>
</protein>
<name>A0AC58HJK2_DANRE</name>
<accession>A0AC58HJK2</accession>
<gene>
    <name evidence="2" type="primary">LOC799897</name>
</gene>